<dbReference type="Proteomes" id="UP000799777">
    <property type="component" value="Unassembled WGS sequence"/>
</dbReference>
<evidence type="ECO:0008006" key="3">
    <source>
        <dbReference type="Google" id="ProtNLM"/>
    </source>
</evidence>
<dbReference type="PANTHER" id="PTHR33112">
    <property type="entry name" value="DOMAIN PROTEIN, PUTATIVE-RELATED"/>
    <property type="match status" value="1"/>
</dbReference>
<feature type="non-terminal residue" evidence="1">
    <location>
        <position position="124"/>
    </location>
</feature>
<organism evidence="1 2">
    <name type="scientific">Setomelanomma holmii</name>
    <dbReference type="NCBI Taxonomy" id="210430"/>
    <lineage>
        <taxon>Eukaryota</taxon>
        <taxon>Fungi</taxon>
        <taxon>Dikarya</taxon>
        <taxon>Ascomycota</taxon>
        <taxon>Pezizomycotina</taxon>
        <taxon>Dothideomycetes</taxon>
        <taxon>Pleosporomycetidae</taxon>
        <taxon>Pleosporales</taxon>
        <taxon>Pleosporineae</taxon>
        <taxon>Phaeosphaeriaceae</taxon>
        <taxon>Setomelanomma</taxon>
    </lineage>
</organism>
<proteinExistence type="predicted"/>
<comment type="caution">
    <text evidence="1">The sequence shown here is derived from an EMBL/GenBank/DDBJ whole genome shotgun (WGS) entry which is preliminary data.</text>
</comment>
<dbReference type="OrthoDB" id="2958217at2759"/>
<name>A0A9P4HNX4_9PLEO</name>
<evidence type="ECO:0000313" key="2">
    <source>
        <dbReference type="Proteomes" id="UP000799777"/>
    </source>
</evidence>
<feature type="non-terminal residue" evidence="1">
    <location>
        <position position="1"/>
    </location>
</feature>
<sequence length="124" mass="14188">RAWVLQEQVISRARLMYSGAQVYWECQSGRGCERFPEEGSVLSGLRGSPHIELFAVQGFKNPETLKESFHREWCLLIEGYTERRITKTSDRLIAVDGLAQAIQDRTACIYLAGLWREQLPLGLM</sequence>
<dbReference type="AlphaFoldDB" id="A0A9P4HNX4"/>
<keyword evidence="2" id="KW-1185">Reference proteome</keyword>
<reference evidence="1" key="1">
    <citation type="journal article" date="2020" name="Stud. Mycol.">
        <title>101 Dothideomycetes genomes: a test case for predicting lifestyles and emergence of pathogens.</title>
        <authorList>
            <person name="Haridas S."/>
            <person name="Albert R."/>
            <person name="Binder M."/>
            <person name="Bloem J."/>
            <person name="Labutti K."/>
            <person name="Salamov A."/>
            <person name="Andreopoulos B."/>
            <person name="Baker S."/>
            <person name="Barry K."/>
            <person name="Bills G."/>
            <person name="Bluhm B."/>
            <person name="Cannon C."/>
            <person name="Castanera R."/>
            <person name="Culley D."/>
            <person name="Daum C."/>
            <person name="Ezra D."/>
            <person name="Gonzalez J."/>
            <person name="Henrissat B."/>
            <person name="Kuo A."/>
            <person name="Liang C."/>
            <person name="Lipzen A."/>
            <person name="Lutzoni F."/>
            <person name="Magnuson J."/>
            <person name="Mondo S."/>
            <person name="Nolan M."/>
            <person name="Ohm R."/>
            <person name="Pangilinan J."/>
            <person name="Park H.-J."/>
            <person name="Ramirez L."/>
            <person name="Alfaro M."/>
            <person name="Sun H."/>
            <person name="Tritt A."/>
            <person name="Yoshinaga Y."/>
            <person name="Zwiers L.-H."/>
            <person name="Turgeon B."/>
            <person name="Goodwin S."/>
            <person name="Spatafora J."/>
            <person name="Crous P."/>
            <person name="Grigoriev I."/>
        </authorList>
    </citation>
    <scope>NUCLEOTIDE SEQUENCE</scope>
    <source>
        <strain evidence="1">CBS 110217</strain>
    </source>
</reference>
<accession>A0A9P4HNX4</accession>
<protein>
    <recommendedName>
        <fullName evidence="3">Heterokaryon incompatibility domain-containing protein</fullName>
    </recommendedName>
</protein>
<evidence type="ECO:0000313" key="1">
    <source>
        <dbReference type="EMBL" id="KAF2036411.1"/>
    </source>
</evidence>
<dbReference type="EMBL" id="ML978155">
    <property type="protein sequence ID" value="KAF2036411.1"/>
    <property type="molecule type" value="Genomic_DNA"/>
</dbReference>
<dbReference type="PANTHER" id="PTHR33112:SF16">
    <property type="entry name" value="HETEROKARYON INCOMPATIBILITY DOMAIN-CONTAINING PROTEIN"/>
    <property type="match status" value="1"/>
</dbReference>
<gene>
    <name evidence="1" type="ORF">EK21DRAFT_43980</name>
</gene>